<organism evidence="10 11">
    <name type="scientific">Kushneria marisflavi</name>
    <dbReference type="NCBI Taxonomy" id="157779"/>
    <lineage>
        <taxon>Bacteria</taxon>
        <taxon>Pseudomonadati</taxon>
        <taxon>Pseudomonadota</taxon>
        <taxon>Gammaproteobacteria</taxon>
        <taxon>Oceanospirillales</taxon>
        <taxon>Halomonadaceae</taxon>
        <taxon>Kushneria</taxon>
    </lineage>
</organism>
<feature type="domain" description="Integral membrane bound transporter" evidence="9">
    <location>
        <begin position="419"/>
        <end position="539"/>
    </location>
</feature>
<reference evidence="10 11" key="1">
    <citation type="submission" date="2017-05" db="EMBL/GenBank/DDBJ databases">
        <authorList>
            <person name="Song R."/>
            <person name="Chenine A.L."/>
            <person name="Ruprecht R.M."/>
        </authorList>
    </citation>
    <scope>NUCLEOTIDE SEQUENCE [LARGE SCALE GENOMIC DNA]</scope>
    <source>
        <strain evidence="10">SW32</strain>
    </source>
</reference>
<feature type="transmembrane region" description="Helical" evidence="7">
    <location>
        <begin position="44"/>
        <end position="61"/>
    </location>
</feature>
<dbReference type="InterPro" id="IPR010020">
    <property type="entry name" value="Integral_membrane_YCCS_YHJK"/>
</dbReference>
<name>A0A240UPF9_9GAMM</name>
<keyword evidence="2" id="KW-1003">Cell membrane</keyword>
<keyword evidence="5 7" id="KW-0472">Membrane</keyword>
<evidence type="ECO:0000259" key="8">
    <source>
        <dbReference type="Pfam" id="PF12805"/>
    </source>
</evidence>
<evidence type="ECO:0000256" key="2">
    <source>
        <dbReference type="ARBA" id="ARBA00022475"/>
    </source>
</evidence>
<dbReference type="NCBIfam" id="TIGR01667">
    <property type="entry name" value="YCCS_YHFK"/>
    <property type="match status" value="1"/>
</dbReference>
<dbReference type="PANTHER" id="PTHR30509">
    <property type="entry name" value="P-HYDROXYBENZOIC ACID EFFLUX PUMP SUBUNIT-RELATED"/>
    <property type="match status" value="1"/>
</dbReference>
<dbReference type="InterPro" id="IPR049453">
    <property type="entry name" value="Memb_transporter_dom"/>
</dbReference>
<feature type="transmembrane region" description="Helical" evidence="7">
    <location>
        <begin position="96"/>
        <end position="112"/>
    </location>
</feature>
<feature type="transmembrane region" description="Helical" evidence="7">
    <location>
        <begin position="477"/>
        <end position="493"/>
    </location>
</feature>
<evidence type="ECO:0000256" key="1">
    <source>
        <dbReference type="ARBA" id="ARBA00004651"/>
    </source>
</evidence>
<dbReference type="AlphaFoldDB" id="A0A240UPF9"/>
<evidence type="ECO:0000313" key="10">
    <source>
        <dbReference type="EMBL" id="ART63371.1"/>
    </source>
</evidence>
<keyword evidence="11" id="KW-1185">Reference proteome</keyword>
<dbReference type="Pfam" id="PF13515">
    <property type="entry name" value="FUSC_2"/>
    <property type="match status" value="1"/>
</dbReference>
<protein>
    <submittedName>
        <fullName evidence="10">TIGR01666 family membrane protein</fullName>
    </submittedName>
</protein>
<feature type="domain" description="Integral membrane protein YccS N-terminal" evidence="8">
    <location>
        <begin position="74"/>
        <end position="362"/>
    </location>
</feature>
<feature type="transmembrane region" description="Helical" evidence="7">
    <location>
        <begin position="21"/>
        <end position="38"/>
    </location>
</feature>
<evidence type="ECO:0000256" key="7">
    <source>
        <dbReference type="SAM" id="Phobius"/>
    </source>
</evidence>
<dbReference type="KEGG" id="kma:B9H00_10120"/>
<feature type="transmembrane region" description="Helical" evidence="7">
    <location>
        <begin position="523"/>
        <end position="545"/>
    </location>
</feature>
<keyword evidence="3 7" id="KW-0812">Transmembrane</keyword>
<gene>
    <name evidence="10" type="ORF">B9H00_10120</name>
</gene>
<accession>A0A240UPF9</accession>
<evidence type="ECO:0000256" key="6">
    <source>
        <dbReference type="ARBA" id="ARBA00043993"/>
    </source>
</evidence>
<keyword evidence="4 7" id="KW-1133">Transmembrane helix</keyword>
<dbReference type="PANTHER" id="PTHR30509:SF8">
    <property type="entry name" value="INNER MEMBRANE PROTEIN YCCS"/>
    <property type="match status" value="1"/>
</dbReference>
<dbReference type="GO" id="GO:0005886">
    <property type="term" value="C:plasma membrane"/>
    <property type="evidence" value="ECO:0007669"/>
    <property type="project" value="UniProtKB-SubCell"/>
</dbReference>
<evidence type="ECO:0000256" key="5">
    <source>
        <dbReference type="ARBA" id="ARBA00023136"/>
    </source>
</evidence>
<feature type="transmembrane region" description="Helical" evidence="7">
    <location>
        <begin position="498"/>
        <end position="517"/>
    </location>
</feature>
<comment type="subcellular location">
    <subcellularLocation>
        <location evidence="1">Cell membrane</location>
        <topology evidence="1">Multi-pass membrane protein</topology>
    </subcellularLocation>
</comment>
<dbReference type="InterPro" id="IPR010019">
    <property type="entry name" value="Integral_membrane_YccS"/>
</dbReference>
<evidence type="ECO:0000313" key="11">
    <source>
        <dbReference type="Proteomes" id="UP000194457"/>
    </source>
</evidence>
<feature type="transmembrane region" description="Helical" evidence="7">
    <location>
        <begin position="73"/>
        <end position="90"/>
    </location>
</feature>
<dbReference type="InterPro" id="IPR032692">
    <property type="entry name" value="YccS_N"/>
</dbReference>
<dbReference type="NCBIfam" id="TIGR01666">
    <property type="entry name" value="YCCS"/>
    <property type="match status" value="1"/>
</dbReference>
<evidence type="ECO:0000256" key="4">
    <source>
        <dbReference type="ARBA" id="ARBA00022989"/>
    </source>
</evidence>
<dbReference type="Pfam" id="PF12805">
    <property type="entry name" value="FUSC-like"/>
    <property type="match status" value="1"/>
</dbReference>
<proteinExistence type="inferred from homology"/>
<evidence type="ECO:0000259" key="9">
    <source>
        <dbReference type="Pfam" id="PF13515"/>
    </source>
</evidence>
<dbReference type="Proteomes" id="UP000194457">
    <property type="component" value="Chromosome"/>
</dbReference>
<evidence type="ECO:0000256" key="3">
    <source>
        <dbReference type="ARBA" id="ARBA00022692"/>
    </source>
</evidence>
<comment type="similarity">
    <text evidence="6">Belongs to the YccS/YhfK family.</text>
</comment>
<feature type="transmembrane region" description="Helical" evidence="7">
    <location>
        <begin position="149"/>
        <end position="172"/>
    </location>
</feature>
<dbReference type="EMBL" id="CP021358">
    <property type="protein sequence ID" value="ART63371.1"/>
    <property type="molecule type" value="Genomic_DNA"/>
</dbReference>
<sequence>MPAPMLDRLTHSLRRLWALDAFAYSLRVFMALTGVMLWSALSGHIGQMIPLFLGVIASALAETDDSWQGRLRALLVTLVCFAIASLAVELTFAHPWLFGVGLGLATFLMIMLGAIGQRYATITTATLILSVYTMINIEQRGGVTVENLWHGPLLLVAGAAWYGVLSIVWQALFTHQPVRQSLAALMTELGEYLAIKASLFEPLRGVDRSARRLALARQNGRVVSALNEAKEMIFSRLQGQQNSARIDRYLRLYLIAQDIHERASSTHYDYSALAEHFFHSDVLFRCQRLLYQQGQSCQALGRALLLRQSFDHGESEQALFDLRASIEYLKQHPPGGDARQNHRLLRSLTSLAINLGELERQLTRADNPELALDEHDRNLLDRSPSGFRDGWQRLRGHLRTSSPIFRHALRLSSALVAGYLLLRLIHPTQGYWILLTTLFVCRPSFGATHRFLRQRITGTVLGLLAGWALITLFPWDAAQALIAVLAGVLFFATRIRHYMIATAAITLMVLACFNQVGDGFDLIWPRLFDTLLGAGLAALAVLLILPDWQGRRLNREAASVITASEAYFREIVRQYQSGKRDDLAYRLARRNAHNADAALSTRLASVMQEPGQYRHDADEGYRLLVITHSILGHLSALGAHRRGVSERLDVQELEGVFEAISGYLSTIARALSRRQGVGALSPPPESMVAFLEQLPEEVEDARRLVHSQLAMICHQMIPLAEVAGRLLDQQGQRRRLISSGRATT</sequence>